<dbReference type="Pfam" id="PF12874">
    <property type="entry name" value="zf-met"/>
    <property type="match status" value="1"/>
</dbReference>
<name>A0A6C0EHS3_9ZZZZ</name>
<evidence type="ECO:0000313" key="2">
    <source>
        <dbReference type="EMBL" id="QHT27829.1"/>
    </source>
</evidence>
<evidence type="ECO:0000259" key="1">
    <source>
        <dbReference type="PROSITE" id="PS00028"/>
    </source>
</evidence>
<dbReference type="SUPFAM" id="SSF57667">
    <property type="entry name" value="beta-beta-alpha zinc fingers"/>
    <property type="match status" value="1"/>
</dbReference>
<protein>
    <recommendedName>
        <fullName evidence="1">C2H2-type domain-containing protein</fullName>
    </recommendedName>
</protein>
<dbReference type="EMBL" id="MN738843">
    <property type="protein sequence ID" value="QHT27829.1"/>
    <property type="molecule type" value="Genomic_DNA"/>
</dbReference>
<accession>A0A6C0EHS3</accession>
<proteinExistence type="predicted"/>
<dbReference type="InterPro" id="IPR013087">
    <property type="entry name" value="Znf_C2H2_type"/>
</dbReference>
<dbReference type="AlphaFoldDB" id="A0A6C0EHS3"/>
<reference evidence="2" key="1">
    <citation type="journal article" date="2020" name="Nature">
        <title>Giant virus diversity and host interactions through global metagenomics.</title>
        <authorList>
            <person name="Schulz F."/>
            <person name="Roux S."/>
            <person name="Paez-Espino D."/>
            <person name="Jungbluth S."/>
            <person name="Walsh D.A."/>
            <person name="Denef V.J."/>
            <person name="McMahon K.D."/>
            <person name="Konstantinidis K.T."/>
            <person name="Eloe-Fadrosh E.A."/>
            <person name="Kyrpides N.C."/>
            <person name="Woyke T."/>
        </authorList>
    </citation>
    <scope>NUCLEOTIDE SEQUENCE</scope>
    <source>
        <strain evidence="2">GVMAG-M-3300000115-19</strain>
    </source>
</reference>
<dbReference type="Gene3D" id="3.30.160.60">
    <property type="entry name" value="Classic Zinc Finger"/>
    <property type="match status" value="1"/>
</dbReference>
<dbReference type="PROSITE" id="PS00028">
    <property type="entry name" value="ZINC_FINGER_C2H2_1"/>
    <property type="match status" value="1"/>
</dbReference>
<feature type="domain" description="C2H2-type" evidence="1">
    <location>
        <begin position="9"/>
        <end position="31"/>
    </location>
</feature>
<organism evidence="2">
    <name type="scientific">viral metagenome</name>
    <dbReference type="NCBI Taxonomy" id="1070528"/>
    <lineage>
        <taxon>unclassified sequences</taxon>
        <taxon>metagenomes</taxon>
        <taxon>organismal metagenomes</taxon>
    </lineage>
</organism>
<dbReference type="InterPro" id="IPR036236">
    <property type="entry name" value="Znf_C2H2_sf"/>
</dbReference>
<sequence length="211" mass="24701">MSKNNPLECKLCKVIFKSKSRMMKHLISKKHLENLINITIEPFEILDNETHNSNEVDPFLNKNDINKLKNMDIGDGFDIAYKNNDVVKCEYVFEEKQNVNVQEEPNVIEEKQQQPPVMTEKQSKILDFLIKNQNHQQVANKLFQVLQKLPLEDLKGFSTHIISNDDIQILIKEKIIKVFKIYKETLLKKKENGQTHFNNILIQDIVCLIIV</sequence>